<comment type="caution">
    <text evidence="9">The sequence shown here is derived from an EMBL/GenBank/DDBJ whole genome shotgun (WGS) entry which is preliminary data.</text>
</comment>
<evidence type="ECO:0000256" key="7">
    <source>
        <dbReference type="RuleBase" id="RU363032"/>
    </source>
</evidence>
<sequence length="289" mass="32318">MAKRQKSYKEKEAAAKLSPGIIVLYILLILFCLLVISPLLIVVSSSFREPGNMRSPLELFTQFSFDSYISAFTKMNYPMQLLNSLMTTGGSVILIVIFATMASYPIARIKSKTSRFLYYFFIAGLVIPSQMVIVPVAQMFGNLNIPNTRFTPMVMFITCSLPFSTFLFTGFMKGVPVEIEESAYLDGASLWQRFSRVVFPLLKPATVSVVITQGMWIWNDYFFPMIFISKSSQYSLPVGMIQFLGDRENPAQWNVLFAACVLCALPLIVVFAVLQKQFINGIAAGAVKG</sequence>
<dbReference type="Gene3D" id="1.10.3720.10">
    <property type="entry name" value="MetI-like"/>
    <property type="match status" value="1"/>
</dbReference>
<dbReference type="GO" id="GO:0005886">
    <property type="term" value="C:plasma membrane"/>
    <property type="evidence" value="ECO:0007669"/>
    <property type="project" value="UniProtKB-SubCell"/>
</dbReference>
<feature type="domain" description="ABC transmembrane type-1" evidence="8">
    <location>
        <begin position="81"/>
        <end position="274"/>
    </location>
</feature>
<evidence type="ECO:0000313" key="9">
    <source>
        <dbReference type="EMBL" id="PWJ75738.1"/>
    </source>
</evidence>
<evidence type="ECO:0000256" key="6">
    <source>
        <dbReference type="ARBA" id="ARBA00023136"/>
    </source>
</evidence>
<accession>A0AB73T4H6</accession>
<dbReference type="PROSITE" id="PS50928">
    <property type="entry name" value="ABC_TM1"/>
    <property type="match status" value="1"/>
</dbReference>
<dbReference type="InterPro" id="IPR000515">
    <property type="entry name" value="MetI-like"/>
</dbReference>
<dbReference type="PANTHER" id="PTHR43744:SF8">
    <property type="entry name" value="SN-GLYCEROL-3-PHOSPHATE TRANSPORT SYSTEM PERMEASE PROTEIN UGPE"/>
    <property type="match status" value="1"/>
</dbReference>
<comment type="similarity">
    <text evidence="7">Belongs to the binding-protein-dependent transport system permease family.</text>
</comment>
<dbReference type="RefSeq" id="WP_109626651.1">
    <property type="nucleotide sequence ID" value="NZ_CABJAT010000006.1"/>
</dbReference>
<evidence type="ECO:0000256" key="1">
    <source>
        <dbReference type="ARBA" id="ARBA00004651"/>
    </source>
</evidence>
<keyword evidence="6 7" id="KW-0472">Membrane</keyword>
<dbReference type="AlphaFoldDB" id="A0AB73T4H6"/>
<keyword evidence="5 7" id="KW-1133">Transmembrane helix</keyword>
<feature type="transmembrane region" description="Helical" evidence="7">
    <location>
        <begin position="197"/>
        <end position="218"/>
    </location>
</feature>
<evidence type="ECO:0000256" key="5">
    <source>
        <dbReference type="ARBA" id="ARBA00022989"/>
    </source>
</evidence>
<feature type="transmembrane region" description="Helical" evidence="7">
    <location>
        <begin position="153"/>
        <end position="176"/>
    </location>
</feature>
<keyword evidence="4 7" id="KW-0812">Transmembrane</keyword>
<name>A0AB73T4H6_9FIRM</name>
<evidence type="ECO:0000313" key="10">
    <source>
        <dbReference type="Proteomes" id="UP000245412"/>
    </source>
</evidence>
<keyword evidence="2 7" id="KW-0813">Transport</keyword>
<gene>
    <name evidence="9" type="ORF">C7383_106308</name>
</gene>
<dbReference type="EMBL" id="QGGY01000006">
    <property type="protein sequence ID" value="PWJ75738.1"/>
    <property type="molecule type" value="Genomic_DNA"/>
</dbReference>
<protein>
    <submittedName>
        <fullName evidence="9">Carbohydrate ABC transporter membrane protein 2 (CUT1 family)</fullName>
    </submittedName>
</protein>
<dbReference type="InterPro" id="IPR035906">
    <property type="entry name" value="MetI-like_sf"/>
</dbReference>
<proteinExistence type="inferred from homology"/>
<feature type="transmembrane region" description="Helical" evidence="7">
    <location>
        <begin position="21"/>
        <end position="47"/>
    </location>
</feature>
<dbReference type="SUPFAM" id="SSF161098">
    <property type="entry name" value="MetI-like"/>
    <property type="match status" value="1"/>
</dbReference>
<keyword evidence="3" id="KW-1003">Cell membrane</keyword>
<evidence type="ECO:0000259" key="8">
    <source>
        <dbReference type="PROSITE" id="PS50928"/>
    </source>
</evidence>
<dbReference type="CDD" id="cd06261">
    <property type="entry name" value="TM_PBP2"/>
    <property type="match status" value="1"/>
</dbReference>
<dbReference type="PANTHER" id="PTHR43744">
    <property type="entry name" value="ABC TRANSPORTER PERMEASE PROTEIN MG189-RELATED-RELATED"/>
    <property type="match status" value="1"/>
</dbReference>
<keyword evidence="10" id="KW-1185">Reference proteome</keyword>
<evidence type="ECO:0000256" key="3">
    <source>
        <dbReference type="ARBA" id="ARBA00022475"/>
    </source>
</evidence>
<feature type="transmembrane region" description="Helical" evidence="7">
    <location>
        <begin position="253"/>
        <end position="274"/>
    </location>
</feature>
<evidence type="ECO:0000256" key="2">
    <source>
        <dbReference type="ARBA" id="ARBA00022448"/>
    </source>
</evidence>
<organism evidence="9 10">
    <name type="scientific">Murimonas intestini</name>
    <dbReference type="NCBI Taxonomy" id="1337051"/>
    <lineage>
        <taxon>Bacteria</taxon>
        <taxon>Bacillati</taxon>
        <taxon>Bacillota</taxon>
        <taxon>Clostridia</taxon>
        <taxon>Lachnospirales</taxon>
        <taxon>Lachnospiraceae</taxon>
        <taxon>Murimonas</taxon>
    </lineage>
</organism>
<feature type="transmembrane region" description="Helical" evidence="7">
    <location>
        <begin position="116"/>
        <end position="141"/>
    </location>
</feature>
<dbReference type="Pfam" id="PF00528">
    <property type="entry name" value="BPD_transp_1"/>
    <property type="match status" value="1"/>
</dbReference>
<comment type="subcellular location">
    <subcellularLocation>
        <location evidence="1 7">Cell membrane</location>
        <topology evidence="1 7">Multi-pass membrane protein</topology>
    </subcellularLocation>
</comment>
<reference evidence="9 10" key="1">
    <citation type="submission" date="2018-05" db="EMBL/GenBank/DDBJ databases">
        <authorList>
            <person name="Goeker M."/>
            <person name="Huntemann M."/>
            <person name="Clum A."/>
            <person name="Pillay M."/>
            <person name="Palaniappan K."/>
            <person name="Varghese N."/>
            <person name="Mikhailova N."/>
            <person name="Stamatis D."/>
            <person name="Reddy T."/>
            <person name="Daum C."/>
            <person name="Shapiro N."/>
            <person name="Ivanova N."/>
            <person name="Kyrpides N."/>
            <person name="Woyke T."/>
        </authorList>
    </citation>
    <scope>NUCLEOTIDE SEQUENCE [LARGE SCALE GENOMIC DNA]</scope>
    <source>
        <strain evidence="9 10">DSM 26524</strain>
    </source>
</reference>
<dbReference type="GO" id="GO:0055085">
    <property type="term" value="P:transmembrane transport"/>
    <property type="evidence" value="ECO:0007669"/>
    <property type="project" value="InterPro"/>
</dbReference>
<feature type="transmembrane region" description="Helical" evidence="7">
    <location>
        <begin position="81"/>
        <end position="104"/>
    </location>
</feature>
<evidence type="ECO:0000256" key="4">
    <source>
        <dbReference type="ARBA" id="ARBA00022692"/>
    </source>
</evidence>
<dbReference type="Proteomes" id="UP000245412">
    <property type="component" value="Unassembled WGS sequence"/>
</dbReference>